<gene>
    <name evidence="3" type="ORF">SteCoe_2</name>
</gene>
<feature type="coiled-coil region" evidence="1">
    <location>
        <begin position="258"/>
        <end position="285"/>
    </location>
</feature>
<sequence>MSIHENIAKEHSKLSSRFLSSFEDKSDHVAFEIEKKLSILSKLKTESQNLQQIIDAPSLKQRIKFLEESIEEIDFKCYLEDQYTKVLQNMETRTHASNGDYKIKVDVLQRQEQDILQKISTGNEVLIEATSTQEEGIHKVKYMRSNLASMRSSRKEAISKHLQIAKKTAKNLIMSCKVNENPNNGLNEEEKKSLDWHKDILKKLQKVSITTELRKKEIDENLQNLMSLFKTLGMPDLSECVSEYERVVITNNSLSKKSDILLGEIQTLQKNLKDLNQKELEYTKKSSEKQTIINTDRETYSKDTTLAVYIYELFKDLNMKIDKEMPTERRSLVKVDSFEDYEKSNGKDVKNTWILIKALMNKISVMEDRVMEKINQRGYEDWAEGIETKNSHAYIKNKEPRTGCSYDASKEFMYTDNKQRYIIDMLESALQVENKAKQIIKAKQNKVPREQTPLVAIEVPTKDESFSNFNKATTEYSAKCKDSFKVSSIFEKRFDKNMRRVSSQTLKFRKNKSNDWKSAKFYCQEMLSKKDTSRTIGKSPRNLPTSPIQGTSRTAEEKIQIKPQFPILSSQTPISFSSRTLATPRIVPKHSYTTENLNKLRAIYRL</sequence>
<evidence type="ECO:0000256" key="1">
    <source>
        <dbReference type="SAM" id="Coils"/>
    </source>
</evidence>
<evidence type="ECO:0000313" key="3">
    <source>
        <dbReference type="EMBL" id="OMJ96278.1"/>
    </source>
</evidence>
<name>A0A1R2D4U3_9CILI</name>
<dbReference type="AlphaFoldDB" id="A0A1R2D4U3"/>
<protein>
    <submittedName>
        <fullName evidence="3">Uncharacterized protein</fullName>
    </submittedName>
</protein>
<evidence type="ECO:0000256" key="2">
    <source>
        <dbReference type="SAM" id="MobiDB-lite"/>
    </source>
</evidence>
<feature type="region of interest" description="Disordered" evidence="2">
    <location>
        <begin position="532"/>
        <end position="556"/>
    </location>
</feature>
<accession>A0A1R2D4U3</accession>
<organism evidence="3 4">
    <name type="scientific">Stentor coeruleus</name>
    <dbReference type="NCBI Taxonomy" id="5963"/>
    <lineage>
        <taxon>Eukaryota</taxon>
        <taxon>Sar</taxon>
        <taxon>Alveolata</taxon>
        <taxon>Ciliophora</taxon>
        <taxon>Postciliodesmatophora</taxon>
        <taxon>Heterotrichea</taxon>
        <taxon>Heterotrichida</taxon>
        <taxon>Stentoridae</taxon>
        <taxon>Stentor</taxon>
    </lineage>
</organism>
<feature type="compositionally biased region" description="Polar residues" evidence="2">
    <location>
        <begin position="542"/>
        <end position="553"/>
    </location>
</feature>
<keyword evidence="1" id="KW-0175">Coiled coil</keyword>
<evidence type="ECO:0000313" key="4">
    <source>
        <dbReference type="Proteomes" id="UP000187209"/>
    </source>
</evidence>
<keyword evidence="4" id="KW-1185">Reference proteome</keyword>
<dbReference type="EMBL" id="MPUH01000001">
    <property type="protein sequence ID" value="OMJ96278.1"/>
    <property type="molecule type" value="Genomic_DNA"/>
</dbReference>
<dbReference type="Proteomes" id="UP000187209">
    <property type="component" value="Unassembled WGS sequence"/>
</dbReference>
<comment type="caution">
    <text evidence="3">The sequence shown here is derived from an EMBL/GenBank/DDBJ whole genome shotgun (WGS) entry which is preliminary data.</text>
</comment>
<proteinExistence type="predicted"/>
<reference evidence="3 4" key="1">
    <citation type="submission" date="2016-11" db="EMBL/GenBank/DDBJ databases">
        <title>The macronuclear genome of Stentor coeruleus: a giant cell with tiny introns.</title>
        <authorList>
            <person name="Slabodnick M."/>
            <person name="Ruby J.G."/>
            <person name="Reiff S.B."/>
            <person name="Swart E.C."/>
            <person name="Gosai S."/>
            <person name="Prabakaran S."/>
            <person name="Witkowska E."/>
            <person name="Larue G.E."/>
            <person name="Fisher S."/>
            <person name="Freeman R.M."/>
            <person name="Gunawardena J."/>
            <person name="Chu W."/>
            <person name="Stover N.A."/>
            <person name="Gregory B.D."/>
            <person name="Nowacki M."/>
            <person name="Derisi J."/>
            <person name="Roy S.W."/>
            <person name="Marshall W.F."/>
            <person name="Sood P."/>
        </authorList>
    </citation>
    <scope>NUCLEOTIDE SEQUENCE [LARGE SCALE GENOMIC DNA]</scope>
    <source>
        <strain evidence="3">WM001</strain>
    </source>
</reference>